<gene>
    <name evidence="2" type="ORF">MNB_SV-12-171</name>
</gene>
<dbReference type="Pfam" id="PF07963">
    <property type="entry name" value="N_methyl"/>
    <property type="match status" value="1"/>
</dbReference>
<name>A0A1W1BTQ1_9ZZZZ</name>
<dbReference type="SUPFAM" id="SSF54523">
    <property type="entry name" value="Pili subunits"/>
    <property type="match status" value="1"/>
</dbReference>
<evidence type="ECO:0000313" key="2">
    <source>
        <dbReference type="EMBL" id="SFV56841.1"/>
    </source>
</evidence>
<dbReference type="InterPro" id="IPR012902">
    <property type="entry name" value="N_methyl_site"/>
</dbReference>
<dbReference type="Gene3D" id="3.30.700.10">
    <property type="entry name" value="Glycoprotein, Type 4 Pilin"/>
    <property type="match status" value="1"/>
</dbReference>
<keyword evidence="1" id="KW-1133">Transmembrane helix</keyword>
<dbReference type="AlphaFoldDB" id="A0A1W1BTQ1"/>
<proteinExistence type="predicted"/>
<keyword evidence="1" id="KW-0812">Transmembrane</keyword>
<dbReference type="PANTHER" id="PTHR30093">
    <property type="entry name" value="GENERAL SECRETION PATHWAY PROTEIN G"/>
    <property type="match status" value="1"/>
</dbReference>
<reference evidence="2" key="1">
    <citation type="submission" date="2016-10" db="EMBL/GenBank/DDBJ databases">
        <authorList>
            <person name="de Groot N.N."/>
        </authorList>
    </citation>
    <scope>NUCLEOTIDE SEQUENCE</scope>
</reference>
<dbReference type="EMBL" id="FPHE01000072">
    <property type="protein sequence ID" value="SFV56841.1"/>
    <property type="molecule type" value="Genomic_DNA"/>
</dbReference>
<sequence length="170" mass="17935">MTNTTTTNSPQMRKGFTMIELIFVIVIIGILAAVAIPRLAATRDDAKIATGLSEVAMVIREMSNHYTARGEFSASDITTVTNVELYDDAGCSTKSTALDGTANDVFYFCTPDNAGNLEDCITYTANNSEGNLTVAPVSGPSGDICKGIQASTTFVDLNGTKLNGGSRISF</sequence>
<keyword evidence="1" id="KW-0472">Membrane</keyword>
<feature type="transmembrane region" description="Helical" evidence="1">
    <location>
        <begin position="21"/>
        <end position="40"/>
    </location>
</feature>
<evidence type="ECO:0000256" key="1">
    <source>
        <dbReference type="SAM" id="Phobius"/>
    </source>
</evidence>
<protein>
    <submittedName>
        <fullName evidence="2">Type II secretion envelope pseudopilin protein (PulG,guides folded protein to PulD in outer membrane)</fullName>
    </submittedName>
</protein>
<dbReference type="NCBIfam" id="TIGR02532">
    <property type="entry name" value="IV_pilin_GFxxxE"/>
    <property type="match status" value="1"/>
</dbReference>
<dbReference type="InterPro" id="IPR045584">
    <property type="entry name" value="Pilin-like"/>
</dbReference>
<accession>A0A1W1BTQ1</accession>
<organism evidence="2">
    <name type="scientific">hydrothermal vent metagenome</name>
    <dbReference type="NCBI Taxonomy" id="652676"/>
    <lineage>
        <taxon>unclassified sequences</taxon>
        <taxon>metagenomes</taxon>
        <taxon>ecological metagenomes</taxon>
    </lineage>
</organism>